<proteinExistence type="predicted"/>
<accession>A0A2G1VYQ5</accession>
<dbReference type="RefSeq" id="WP_099263963.1">
    <property type="nucleotide sequence ID" value="NZ_NIZW01000036.1"/>
</dbReference>
<dbReference type="EMBL" id="NIZW01000036">
    <property type="protein sequence ID" value="PHQ31902.1"/>
    <property type="molecule type" value="Genomic_DNA"/>
</dbReference>
<evidence type="ECO:0000256" key="1">
    <source>
        <dbReference type="SAM" id="MobiDB-lite"/>
    </source>
</evidence>
<sequence>MSRNPSNFLRVHRGDHASDSAKLSSKQKQMKSHGKRALVTSGDAHRLASQASDLADQLQAQQSILRQQQVELAIQATMAAGHSSRRDPAESIDRLLGDATLATGTTAAAVYLLDDDTEFLATRFVFGLSPAERLGSQRPLRGARGDLEAMVKGLVAIDDMDLGPINTWRSPEPFPSGICVCLGETEMPIGTMWLYAAAVTAFNDVHTAAARLAASNLQQTLLRLAEKEAAPDSSIRLILPSDVILDSPHDVSPPLHETFDDMERISDNDPTSNSTALVEENSDGVVPPDTIAPPADVIGRPPADASASVIAPIAEDSSDPAPATSLLEDHLDLIDDDTLLDAALESAIEAQLVKSDELIADLQRDSDSHADTSFGLHTEDDASDDAADRDPSQVQDDEPEQWPLLSGYDEETMRLAAKLDIQDAQFLSGEYDPAEIDQFDADALEFHHGWDNEDLDRDVEDDESFCSDFADTSDLDASDDDYNNIVSFDLTPDTISTPESDTIDAIDDIIALIDDFDAEFPSRAPEPGKDDHSILTNQAVQLEPESEDDDLAHQVSIWQHQTLPMGTSICPSWYADGMIESPLDVAQSWHHWEILPDGQIAIAICQPNGGATAKIDLSNVMDVTVVRAALQAHLGYRHLPADAVRRAYDTLFQIRDQSFAGEGHGNVSLLYAHIDPESGETRMASTGDWSTLAISKFGYRPVGWLDRESDRNHRDLGTSDLETTCLGNVDITSSHLYLQQGEVFLVAGCQWMGLQPTTGVPGYPQHQIGTAITQAMREGKLTPLAALRNWMAETTLNGERSAMALHRMG</sequence>
<keyword evidence="3" id="KW-1185">Reference proteome</keyword>
<organism evidence="2 3">
    <name type="scientific">Rhodopirellula bahusiensis</name>
    <dbReference type="NCBI Taxonomy" id="2014065"/>
    <lineage>
        <taxon>Bacteria</taxon>
        <taxon>Pseudomonadati</taxon>
        <taxon>Planctomycetota</taxon>
        <taxon>Planctomycetia</taxon>
        <taxon>Pirellulales</taxon>
        <taxon>Pirellulaceae</taxon>
        <taxon>Rhodopirellula</taxon>
    </lineage>
</organism>
<evidence type="ECO:0008006" key="4">
    <source>
        <dbReference type="Google" id="ProtNLM"/>
    </source>
</evidence>
<dbReference type="Proteomes" id="UP000225740">
    <property type="component" value="Unassembled WGS sequence"/>
</dbReference>
<dbReference type="GeneID" id="90611787"/>
<gene>
    <name evidence="2" type="ORF">CEE69_28405</name>
</gene>
<feature type="region of interest" description="Disordered" evidence="1">
    <location>
        <begin position="370"/>
        <end position="403"/>
    </location>
</feature>
<dbReference type="SUPFAM" id="SSF55781">
    <property type="entry name" value="GAF domain-like"/>
    <property type="match status" value="1"/>
</dbReference>
<comment type="caution">
    <text evidence="2">The sequence shown here is derived from an EMBL/GenBank/DDBJ whole genome shotgun (WGS) entry which is preliminary data.</text>
</comment>
<dbReference type="OrthoDB" id="250169at2"/>
<name>A0A2G1VYQ5_9BACT</name>
<evidence type="ECO:0000313" key="3">
    <source>
        <dbReference type="Proteomes" id="UP000225740"/>
    </source>
</evidence>
<feature type="region of interest" description="Disordered" evidence="1">
    <location>
        <begin position="260"/>
        <end position="288"/>
    </location>
</feature>
<reference evidence="2 3" key="1">
    <citation type="submission" date="2017-06" db="EMBL/GenBank/DDBJ databases">
        <title>Description of Rhodopirellula bahusiensis sp. nov.</title>
        <authorList>
            <person name="Kizina J."/>
            <person name="Harder J."/>
        </authorList>
    </citation>
    <scope>NUCLEOTIDE SEQUENCE [LARGE SCALE GENOMIC DNA]</scope>
    <source>
        <strain evidence="2 3">SWK21</strain>
    </source>
</reference>
<evidence type="ECO:0000313" key="2">
    <source>
        <dbReference type="EMBL" id="PHQ31902.1"/>
    </source>
</evidence>
<protein>
    <recommendedName>
        <fullName evidence="4">PPM-type phosphatase domain-containing protein</fullName>
    </recommendedName>
</protein>
<dbReference type="AlphaFoldDB" id="A0A2G1VYQ5"/>